<protein>
    <submittedName>
        <fullName evidence="2">Uncharacterized protein</fullName>
    </submittedName>
</protein>
<gene>
    <name evidence="2" type="ORF">BCR41DRAFT_92414</name>
</gene>
<feature type="compositionally biased region" description="Polar residues" evidence="1">
    <location>
        <begin position="153"/>
        <end position="194"/>
    </location>
</feature>
<feature type="compositionally biased region" description="Polar residues" evidence="1">
    <location>
        <begin position="325"/>
        <end position="345"/>
    </location>
</feature>
<feature type="compositionally biased region" description="Polar residues" evidence="1">
    <location>
        <begin position="44"/>
        <end position="72"/>
    </location>
</feature>
<comment type="caution">
    <text evidence="2">The sequence shown here is derived from an EMBL/GenBank/DDBJ whole genome shotgun (WGS) entry which is preliminary data.</text>
</comment>
<reference evidence="2 3" key="1">
    <citation type="submission" date="2016-07" db="EMBL/GenBank/DDBJ databases">
        <title>Pervasive Adenine N6-methylation of Active Genes in Fungi.</title>
        <authorList>
            <consortium name="DOE Joint Genome Institute"/>
            <person name="Mondo S.J."/>
            <person name="Dannebaum R.O."/>
            <person name="Kuo R.C."/>
            <person name="Labutti K."/>
            <person name="Haridas S."/>
            <person name="Kuo A."/>
            <person name="Salamov A."/>
            <person name="Ahrendt S.R."/>
            <person name="Lipzen A."/>
            <person name="Sullivan W."/>
            <person name="Andreopoulos W.B."/>
            <person name="Clum A."/>
            <person name="Lindquist E."/>
            <person name="Daum C."/>
            <person name="Ramamoorthy G.K."/>
            <person name="Gryganskyi A."/>
            <person name="Culley D."/>
            <person name="Magnuson J.K."/>
            <person name="James T.Y."/>
            <person name="O'Malley M.A."/>
            <person name="Stajich J.E."/>
            <person name="Spatafora J.W."/>
            <person name="Visel A."/>
            <person name="Grigoriev I.V."/>
        </authorList>
    </citation>
    <scope>NUCLEOTIDE SEQUENCE [LARGE SCALE GENOMIC DNA]</scope>
    <source>
        <strain evidence="2 3">NRRL 3116</strain>
    </source>
</reference>
<evidence type="ECO:0000313" key="2">
    <source>
        <dbReference type="EMBL" id="ORZ13307.1"/>
    </source>
</evidence>
<keyword evidence="3" id="KW-1185">Reference proteome</keyword>
<sequence length="541" mass="57815">MQRGVQDLTPESEAKDPFADRRGSSDFHRGAAIITPPIRPVVSVPTSNGSGQITSQPLPTSAQRSGQTNRASGQRRISLPSITEAPSPADVPVPMPRQSCDLGRIPQSTEPLIRNSASIRSTLSQPTRNISMSPTKSEDRISVKSLARDPSDPTLSVPSNGTGSAAMSNSPANDTSPCSMQHPQIKASTPTIGGQQQQPKQKQDNDLVAPSPAVIASATTIKRRKSMGSAALLSPPTENSVHRRKSFDHLMSLMRSNSKTRRPSDASIASEGTACSSETTGTSRTSISDHRGSLDAINVNVKSKNSGSCGSKKDSLLATIKATDSDSGNGNGSTLSSHLTRSASQPALEDNIKPKRSPVTFVKEAIVARQSLDLQRLAVNLDRTADKARKSMEHRNDSDSDLPGLLFRRRTMQEIVPFPKMNNKTSQYHTMGPSVNLTTLSDNQFHQQQHSNGSTSSLQEASPRLSIGSISSGSATVSGRFSRMWSSSNSTSKENLDVNDFGDSIVSSGEHASAGTLTPNGTTNRPRNSMLNRLSGLWSRR</sequence>
<feature type="compositionally biased region" description="Polar residues" evidence="1">
    <location>
        <begin position="445"/>
        <end position="460"/>
    </location>
</feature>
<feature type="compositionally biased region" description="Polar residues" evidence="1">
    <location>
        <begin position="515"/>
        <end position="532"/>
    </location>
</feature>
<organism evidence="2 3">
    <name type="scientific">Lobosporangium transversale</name>
    <dbReference type="NCBI Taxonomy" id="64571"/>
    <lineage>
        <taxon>Eukaryota</taxon>
        <taxon>Fungi</taxon>
        <taxon>Fungi incertae sedis</taxon>
        <taxon>Mucoromycota</taxon>
        <taxon>Mortierellomycotina</taxon>
        <taxon>Mortierellomycetes</taxon>
        <taxon>Mortierellales</taxon>
        <taxon>Mortierellaceae</taxon>
        <taxon>Lobosporangium</taxon>
    </lineage>
</organism>
<dbReference type="InParanoid" id="A0A1Y2GK17"/>
<feature type="region of interest" description="Disordered" evidence="1">
    <location>
        <begin position="254"/>
        <end position="291"/>
    </location>
</feature>
<evidence type="ECO:0000256" key="1">
    <source>
        <dbReference type="SAM" id="MobiDB-lite"/>
    </source>
</evidence>
<evidence type="ECO:0000313" key="3">
    <source>
        <dbReference type="Proteomes" id="UP000193648"/>
    </source>
</evidence>
<dbReference type="OrthoDB" id="194358at2759"/>
<feature type="region of interest" description="Disordered" evidence="1">
    <location>
        <begin position="322"/>
        <end position="355"/>
    </location>
</feature>
<feature type="region of interest" description="Disordered" evidence="1">
    <location>
        <begin position="1"/>
        <end position="210"/>
    </location>
</feature>
<feature type="compositionally biased region" description="Basic and acidic residues" evidence="1">
    <location>
        <begin position="136"/>
        <end position="151"/>
    </location>
</feature>
<feature type="compositionally biased region" description="Polar residues" evidence="1">
    <location>
        <begin position="468"/>
        <end position="493"/>
    </location>
</feature>
<feature type="compositionally biased region" description="Polar residues" evidence="1">
    <location>
        <begin position="273"/>
        <end position="286"/>
    </location>
</feature>
<accession>A0A1Y2GK17</accession>
<dbReference type="EMBL" id="MCFF01000023">
    <property type="protein sequence ID" value="ORZ13307.1"/>
    <property type="molecule type" value="Genomic_DNA"/>
</dbReference>
<dbReference type="Proteomes" id="UP000193648">
    <property type="component" value="Unassembled WGS sequence"/>
</dbReference>
<proteinExistence type="predicted"/>
<dbReference type="GeneID" id="33572926"/>
<name>A0A1Y2GK17_9FUNG</name>
<feature type="compositionally biased region" description="Polar residues" evidence="1">
    <location>
        <begin position="106"/>
        <end position="135"/>
    </location>
</feature>
<feature type="compositionally biased region" description="Basic and acidic residues" evidence="1">
    <location>
        <begin position="12"/>
        <end position="29"/>
    </location>
</feature>
<feature type="region of interest" description="Disordered" evidence="1">
    <location>
        <begin position="445"/>
        <end position="541"/>
    </location>
</feature>
<dbReference type="RefSeq" id="XP_021880388.1">
    <property type="nucleotide sequence ID" value="XM_022031085.1"/>
</dbReference>
<dbReference type="AlphaFoldDB" id="A0A1Y2GK17"/>